<accession>A0ABR0F3C7</accession>
<dbReference type="InterPro" id="IPR051017">
    <property type="entry name" value="Aldolase-II_Adducin_sf"/>
</dbReference>
<dbReference type="SMART" id="SM01007">
    <property type="entry name" value="Aldolase_II"/>
    <property type="match status" value="1"/>
</dbReference>
<organism evidence="2 3">
    <name type="scientific">Zasmidium cellare</name>
    <name type="common">Wine cellar mold</name>
    <name type="synonym">Racodium cellare</name>
    <dbReference type="NCBI Taxonomy" id="395010"/>
    <lineage>
        <taxon>Eukaryota</taxon>
        <taxon>Fungi</taxon>
        <taxon>Dikarya</taxon>
        <taxon>Ascomycota</taxon>
        <taxon>Pezizomycotina</taxon>
        <taxon>Dothideomycetes</taxon>
        <taxon>Dothideomycetidae</taxon>
        <taxon>Mycosphaerellales</taxon>
        <taxon>Mycosphaerellaceae</taxon>
        <taxon>Zasmidium</taxon>
    </lineage>
</organism>
<evidence type="ECO:0000313" key="2">
    <source>
        <dbReference type="EMBL" id="KAK4507593.1"/>
    </source>
</evidence>
<proteinExistence type="predicted"/>
<evidence type="ECO:0000259" key="1">
    <source>
        <dbReference type="SMART" id="SM01007"/>
    </source>
</evidence>
<protein>
    <recommendedName>
        <fullName evidence="1">Class II aldolase/adducin N-terminal domain-containing protein</fullName>
    </recommendedName>
</protein>
<dbReference type="PANTHER" id="PTHR10672:SF41">
    <property type="entry name" value="CLASS II ALDOLASE_ADDUCIN DOMAIN PROTEIN (AFU_ORTHOLOGUE AFUA_3G01330)"/>
    <property type="match status" value="1"/>
</dbReference>
<feature type="domain" description="Class II aldolase/adducin N-terminal" evidence="1">
    <location>
        <begin position="13"/>
        <end position="221"/>
    </location>
</feature>
<evidence type="ECO:0000313" key="3">
    <source>
        <dbReference type="Proteomes" id="UP001305779"/>
    </source>
</evidence>
<name>A0ABR0F3C7_ZASCE</name>
<comment type="caution">
    <text evidence="2">The sequence shown here is derived from an EMBL/GenBank/DDBJ whole genome shotgun (WGS) entry which is preliminary data.</text>
</comment>
<dbReference type="SUPFAM" id="SSF53639">
    <property type="entry name" value="AraD/HMP-PK domain-like"/>
    <property type="match status" value="1"/>
</dbReference>
<dbReference type="InterPro" id="IPR001303">
    <property type="entry name" value="Aldolase_II/adducin_N"/>
</dbReference>
<dbReference type="Gene3D" id="3.40.225.10">
    <property type="entry name" value="Class II aldolase/adducin N-terminal domain"/>
    <property type="match status" value="1"/>
</dbReference>
<dbReference type="PANTHER" id="PTHR10672">
    <property type="entry name" value="ADDUCIN"/>
    <property type="match status" value="1"/>
</dbReference>
<reference evidence="2 3" key="1">
    <citation type="journal article" date="2023" name="G3 (Bethesda)">
        <title>A chromosome-level genome assembly of Zasmidium syzygii isolated from banana leaves.</title>
        <authorList>
            <person name="van Westerhoven A.C."/>
            <person name="Mehrabi R."/>
            <person name="Talebi R."/>
            <person name="Steentjes M.B.F."/>
            <person name="Corcolon B."/>
            <person name="Chong P.A."/>
            <person name="Kema G.H.J."/>
            <person name="Seidl M.F."/>
        </authorList>
    </citation>
    <scope>NUCLEOTIDE SEQUENCE [LARGE SCALE GENOMIC DNA]</scope>
    <source>
        <strain evidence="2 3">P124</strain>
    </source>
</reference>
<gene>
    <name evidence="2" type="ORF">PRZ48_001328</name>
</gene>
<keyword evidence="3" id="KW-1185">Reference proteome</keyword>
<dbReference type="InterPro" id="IPR036409">
    <property type="entry name" value="Aldolase_II/adducin_N_sf"/>
</dbReference>
<dbReference type="Proteomes" id="UP001305779">
    <property type="component" value="Unassembled WGS sequence"/>
</dbReference>
<dbReference type="Pfam" id="PF00596">
    <property type="entry name" value="Aldolase_II"/>
    <property type="match status" value="1"/>
</dbReference>
<dbReference type="EMBL" id="JAXOVC010000001">
    <property type="protein sequence ID" value="KAK4507593.1"/>
    <property type="molecule type" value="Genomic_DNA"/>
</dbReference>
<sequence>MANLNPSLRASLSKLITANHILDHHNLVDAFGHVSLRDPEDASRFYMTGEQSPAFVTNGADLAHYNVWDGTPVKSGDVENSHSERFLHAGVMERFPGVNAVVFSPSPTVVAVGVSGVGLKPVVNQAAFFGRKVPVFDIAGAYDELEESSSSRVQRNLLVNSNELGDRLAKTLARSNKNDGAALPDYTVILQRGRGFCTWGETIEEAVYRAVYTQQNAKIQMSATDFSVVASGELKIQFLDAQEIKDCAAMEKVSAMKSWRYWSRIVESNSMYRNDLRSIPVTAGAFRKTHTNRMEPF</sequence>